<organism evidence="1 2">
    <name type="scientific">Methanoregula boonei (strain DSM 21154 / JCM 14090 / 6A8)</name>
    <dbReference type="NCBI Taxonomy" id="456442"/>
    <lineage>
        <taxon>Archaea</taxon>
        <taxon>Methanobacteriati</taxon>
        <taxon>Methanobacteriota</taxon>
        <taxon>Stenosarchaea group</taxon>
        <taxon>Methanomicrobia</taxon>
        <taxon>Methanomicrobiales</taxon>
        <taxon>Methanoregulaceae</taxon>
        <taxon>Methanoregula</taxon>
    </lineage>
</organism>
<accession>A7I8K3</accession>
<dbReference type="AlphaFoldDB" id="A7I8K3"/>
<keyword evidence="2" id="KW-1185">Reference proteome</keyword>
<dbReference type="Proteomes" id="UP000002408">
    <property type="component" value="Chromosome"/>
</dbReference>
<proteinExistence type="predicted"/>
<dbReference type="HOGENOM" id="CLU_1987610_0_0_2"/>
<reference evidence="2" key="1">
    <citation type="journal article" date="2015" name="Microbiology">
        <title>Genome of Methanoregula boonei 6A8 reveals adaptations to oligotrophic peatland environments.</title>
        <authorList>
            <person name="Braeuer S."/>
            <person name="Cadillo-Quiroz H."/>
            <person name="Kyrpides N."/>
            <person name="Woyke T."/>
            <person name="Goodwin L."/>
            <person name="Detter C."/>
            <person name="Podell S."/>
            <person name="Yavitt J.B."/>
            <person name="Zinder S.H."/>
        </authorList>
    </citation>
    <scope>NUCLEOTIDE SEQUENCE [LARGE SCALE GENOMIC DNA]</scope>
    <source>
        <strain evidence="2">DSM 21154 / JCM 14090 / 6A8</strain>
    </source>
</reference>
<dbReference type="KEGG" id="mbn:Mboo_1547"/>
<evidence type="ECO:0000313" key="2">
    <source>
        <dbReference type="Proteomes" id="UP000002408"/>
    </source>
</evidence>
<protein>
    <submittedName>
        <fullName evidence="1">Uncharacterized protein</fullName>
    </submittedName>
</protein>
<dbReference type="EMBL" id="CP000780">
    <property type="protein sequence ID" value="ABS56064.1"/>
    <property type="molecule type" value="Genomic_DNA"/>
</dbReference>
<evidence type="ECO:0000313" key="1">
    <source>
        <dbReference type="EMBL" id="ABS56064.1"/>
    </source>
</evidence>
<name>A7I8K3_METB6</name>
<gene>
    <name evidence="1" type="ordered locus">Mboo_1547</name>
</gene>
<sequence>MVRQGGRKNLMTNVISDSISSGIGDTENETQAYALEVGGKYAVIMPDPENTDKKLVILFTKTGKKVIFRHTSVPRGSKVVAFFLDGNPPIIVKCEEILDNEPEGIPLLDLPTLGSGSVRTWLGTK</sequence>